<organism evidence="3 4">
    <name type="scientific">Streptomyces glaucus</name>
    <dbReference type="NCBI Taxonomy" id="284029"/>
    <lineage>
        <taxon>Bacteria</taxon>
        <taxon>Bacillati</taxon>
        <taxon>Actinomycetota</taxon>
        <taxon>Actinomycetes</taxon>
        <taxon>Kitasatosporales</taxon>
        <taxon>Streptomycetaceae</taxon>
        <taxon>Streptomyces</taxon>
    </lineage>
</organism>
<dbReference type="PANTHER" id="PTHR43581:SF2">
    <property type="entry name" value="EXCINUCLEASE ATPASE SUBUNIT"/>
    <property type="match status" value="1"/>
</dbReference>
<dbReference type="InterPro" id="IPR027417">
    <property type="entry name" value="P-loop_NTPase"/>
</dbReference>
<evidence type="ECO:0000313" key="4">
    <source>
        <dbReference type="Proteomes" id="UP001500460"/>
    </source>
</evidence>
<reference evidence="3 4" key="1">
    <citation type="journal article" date="2019" name="Int. J. Syst. Evol. Microbiol.">
        <title>The Global Catalogue of Microorganisms (GCM) 10K type strain sequencing project: providing services to taxonomists for standard genome sequencing and annotation.</title>
        <authorList>
            <consortium name="The Broad Institute Genomics Platform"/>
            <consortium name="The Broad Institute Genome Sequencing Center for Infectious Disease"/>
            <person name="Wu L."/>
            <person name="Ma J."/>
        </authorList>
    </citation>
    <scope>NUCLEOTIDE SEQUENCE [LARGE SCALE GENOMIC DNA]</scope>
    <source>
        <strain evidence="3 4">JCM 6922</strain>
    </source>
</reference>
<dbReference type="CDD" id="cd01026">
    <property type="entry name" value="TOPRIM_OLD"/>
    <property type="match status" value="1"/>
</dbReference>
<sequence length="720" mass="81791">MHIKSFRVQNFRRLKNVRVDLDEQTTIFVGANNSGKTSATHVFQRFLDPKVRFQIYDFTADCWDAFNNFDPAVGDAESELPKIYFDLWFEVDDDNMHRVLDFLPGLDWNGEPVGLRMVYAPRDPSSLVANYQKSRMDRKLRDDGPEGAYKPWPLNLTDYLTKRLTSEYEIKYYVLDARQCDTDLVPRDGYDPFYLGTNASGAGAMVSSLIKVDFLNAQRHLTDAESHGRAEDLSRRLSRYYQRNLQKFETDLDALSAIANSESALNEHFAQAFESILKSIEHLGYPGTTNAGLVVKASFNVQNVLSTSARVHYMLPSSDGAALISESAQFLPDQYNGLGFKNLIYMAVEILDFHHAWEDAEGQRPPVHLIMIEEPEAHLHAQLQQVFIRRVFELLPEAKPGFHTQMVVTTHSSHILYESSFQPIRYFCRHKGAQSVYCSEVKNLSAFYNGEKEATRNFLQQYLKLTHCDLFFADAAILVEGNVERLLLPLIIERKFTALKACHLTILEVGGAFAYKFRELLEFLEITTLVITDIDSVEPPEDTDAEVNEHESGRACKTTVPRAVTSNETLRNWFPKLSTIEELLDLPDSEKIVKRHEEDAGEIRVSYQTRRLAVWGADAIELAGRTLEEAFALENLAWTQDASRKAIGLSIPKSNLLTLEKLHDALFKRVRNLDKTKFALGLIAEQDAAWKPPQYILDGLDWLSGRLLSPPAETTDGGEM</sequence>
<feature type="domain" description="OLD protein-like TOPRIM" evidence="2">
    <location>
        <begin position="471"/>
        <end position="535"/>
    </location>
</feature>
<evidence type="ECO:0000259" key="1">
    <source>
        <dbReference type="Pfam" id="PF13175"/>
    </source>
</evidence>
<gene>
    <name evidence="3" type="ORF">GCM10010421_43090</name>
</gene>
<keyword evidence="3" id="KW-0378">Hydrolase</keyword>
<protein>
    <submittedName>
        <fullName evidence="3">ATP-dependent endonuclease</fullName>
    </submittedName>
</protein>
<dbReference type="Proteomes" id="UP001500460">
    <property type="component" value="Unassembled WGS sequence"/>
</dbReference>
<comment type="caution">
    <text evidence="3">The sequence shown here is derived from an EMBL/GenBank/DDBJ whole genome shotgun (WGS) entry which is preliminary data.</text>
</comment>
<keyword evidence="3" id="KW-0540">Nuclease</keyword>
<dbReference type="InterPro" id="IPR041685">
    <property type="entry name" value="AAA_GajA/Old/RecF-like"/>
</dbReference>
<feature type="domain" description="Endonuclease GajA/Old nuclease/RecF-like AAA" evidence="1">
    <location>
        <begin position="1"/>
        <end position="91"/>
    </location>
</feature>
<dbReference type="InterPro" id="IPR051396">
    <property type="entry name" value="Bact_Antivir_Def_Nuclease"/>
</dbReference>
<dbReference type="SUPFAM" id="SSF52540">
    <property type="entry name" value="P-loop containing nucleoside triphosphate hydrolases"/>
    <property type="match status" value="1"/>
</dbReference>
<dbReference type="EMBL" id="BAAATK010000029">
    <property type="protein sequence ID" value="GAA2446816.1"/>
    <property type="molecule type" value="Genomic_DNA"/>
</dbReference>
<name>A0ABN3K1J6_9ACTN</name>
<dbReference type="Gene3D" id="3.40.50.300">
    <property type="entry name" value="P-loop containing nucleotide triphosphate hydrolases"/>
    <property type="match status" value="1"/>
</dbReference>
<dbReference type="Pfam" id="PF13175">
    <property type="entry name" value="AAA_15"/>
    <property type="match status" value="2"/>
</dbReference>
<dbReference type="GO" id="GO:0004519">
    <property type="term" value="F:endonuclease activity"/>
    <property type="evidence" value="ECO:0007669"/>
    <property type="project" value="UniProtKB-KW"/>
</dbReference>
<evidence type="ECO:0000313" key="3">
    <source>
        <dbReference type="EMBL" id="GAA2446816.1"/>
    </source>
</evidence>
<dbReference type="RefSeq" id="WP_344605933.1">
    <property type="nucleotide sequence ID" value="NZ_BAAATK010000029.1"/>
</dbReference>
<accession>A0ABN3K1J6</accession>
<dbReference type="InterPro" id="IPR034139">
    <property type="entry name" value="TOPRIM_OLD"/>
</dbReference>
<evidence type="ECO:0000259" key="2">
    <source>
        <dbReference type="Pfam" id="PF20469"/>
    </source>
</evidence>
<dbReference type="PANTHER" id="PTHR43581">
    <property type="entry name" value="ATP/GTP PHOSPHATASE"/>
    <property type="match status" value="1"/>
</dbReference>
<proteinExistence type="predicted"/>
<feature type="domain" description="Endonuclease GajA/Old nuclease/RecF-like AAA" evidence="1">
    <location>
        <begin position="207"/>
        <end position="415"/>
    </location>
</feature>
<dbReference type="Pfam" id="PF20469">
    <property type="entry name" value="OLD-like_TOPRIM"/>
    <property type="match status" value="1"/>
</dbReference>
<keyword evidence="3" id="KW-0255">Endonuclease</keyword>
<keyword evidence="4" id="KW-1185">Reference proteome</keyword>